<comment type="caution">
    <text evidence="2">The sequence shown here is derived from an EMBL/GenBank/DDBJ whole genome shotgun (WGS) entry which is preliminary data.</text>
</comment>
<dbReference type="Proteomes" id="UP001163846">
    <property type="component" value="Unassembled WGS sequence"/>
</dbReference>
<keyword evidence="3" id="KW-1185">Reference proteome</keyword>
<evidence type="ECO:0000313" key="3">
    <source>
        <dbReference type="Proteomes" id="UP001163846"/>
    </source>
</evidence>
<feature type="region of interest" description="Disordered" evidence="1">
    <location>
        <begin position="82"/>
        <end position="162"/>
    </location>
</feature>
<accession>A0AA38P1Q5</accession>
<proteinExistence type="predicted"/>
<sequence length="162" mass="17164">MFKKVAVEAEKVLSLFWAVNLLGKGVGVYFDSLEALQSIDEATTHLKHSLAFGTFAEAVQFQMGNEWNPAIKVYGYDPSQLGLAEESLTPPPSERSPTPPPSESDLVADTESDLESSASSTPTAPILQTPRRAQTASIAAPQSPPSGKSLPSLGSPEIPPKS</sequence>
<organism evidence="2 3">
    <name type="scientific">Lentinula raphanica</name>
    <dbReference type="NCBI Taxonomy" id="153919"/>
    <lineage>
        <taxon>Eukaryota</taxon>
        <taxon>Fungi</taxon>
        <taxon>Dikarya</taxon>
        <taxon>Basidiomycota</taxon>
        <taxon>Agaricomycotina</taxon>
        <taxon>Agaricomycetes</taxon>
        <taxon>Agaricomycetidae</taxon>
        <taxon>Agaricales</taxon>
        <taxon>Marasmiineae</taxon>
        <taxon>Omphalotaceae</taxon>
        <taxon>Lentinula</taxon>
    </lineage>
</organism>
<name>A0AA38P1Q5_9AGAR</name>
<evidence type="ECO:0000313" key="2">
    <source>
        <dbReference type="EMBL" id="KAJ3834698.1"/>
    </source>
</evidence>
<dbReference type="AlphaFoldDB" id="A0AA38P1Q5"/>
<feature type="compositionally biased region" description="Low complexity" evidence="1">
    <location>
        <begin position="145"/>
        <end position="156"/>
    </location>
</feature>
<gene>
    <name evidence="2" type="ORF">F5878DRAFT_664529</name>
</gene>
<protein>
    <submittedName>
        <fullName evidence="2">Uncharacterized protein</fullName>
    </submittedName>
</protein>
<feature type="compositionally biased region" description="Pro residues" evidence="1">
    <location>
        <begin position="89"/>
        <end position="102"/>
    </location>
</feature>
<reference evidence="2" key="1">
    <citation type="submission" date="2022-08" db="EMBL/GenBank/DDBJ databases">
        <authorList>
            <consortium name="DOE Joint Genome Institute"/>
            <person name="Min B."/>
            <person name="Riley R."/>
            <person name="Sierra-Patev S."/>
            <person name="Naranjo-Ortiz M."/>
            <person name="Looney B."/>
            <person name="Konkel Z."/>
            <person name="Slot J.C."/>
            <person name="Sakamoto Y."/>
            <person name="Steenwyk J.L."/>
            <person name="Rokas A."/>
            <person name="Carro J."/>
            <person name="Camarero S."/>
            <person name="Ferreira P."/>
            <person name="Molpeceres G."/>
            <person name="Ruiz-Duenas F.J."/>
            <person name="Serrano A."/>
            <person name="Henrissat B."/>
            <person name="Drula E."/>
            <person name="Hughes K.W."/>
            <person name="Mata J.L."/>
            <person name="Ishikawa N.K."/>
            <person name="Vargas-Isla R."/>
            <person name="Ushijima S."/>
            <person name="Smith C.A."/>
            <person name="Ahrendt S."/>
            <person name="Andreopoulos W."/>
            <person name="He G."/>
            <person name="Labutti K."/>
            <person name="Lipzen A."/>
            <person name="Ng V."/>
            <person name="Sandor L."/>
            <person name="Barry K."/>
            <person name="Martinez A.T."/>
            <person name="Xiao Y."/>
            <person name="Gibbons J.G."/>
            <person name="Terashima K."/>
            <person name="Hibbett D.S."/>
            <person name="Grigoriev I.V."/>
        </authorList>
    </citation>
    <scope>NUCLEOTIDE SEQUENCE</scope>
    <source>
        <strain evidence="2">TFB9207</strain>
    </source>
</reference>
<evidence type="ECO:0000256" key="1">
    <source>
        <dbReference type="SAM" id="MobiDB-lite"/>
    </source>
</evidence>
<dbReference type="EMBL" id="MU806496">
    <property type="protein sequence ID" value="KAJ3834698.1"/>
    <property type="molecule type" value="Genomic_DNA"/>
</dbReference>